<protein>
    <recommendedName>
        <fullName evidence="10">Fluoride-specific ion channel FluC</fullName>
    </recommendedName>
</protein>
<keyword evidence="3 10" id="KW-0812">Transmembrane</keyword>
<keyword evidence="6 10" id="KW-0407">Ion channel</keyword>
<feature type="binding site" evidence="10">
    <location>
        <position position="74"/>
    </location>
    <ligand>
        <name>Na(+)</name>
        <dbReference type="ChEBI" id="CHEBI:29101"/>
        <note>structural</note>
    </ligand>
</feature>
<keyword evidence="12" id="KW-1185">Reference proteome</keyword>
<feature type="binding site" evidence="10">
    <location>
        <position position="71"/>
    </location>
    <ligand>
        <name>Na(+)</name>
        <dbReference type="ChEBI" id="CHEBI:29101"/>
        <note>structural</note>
    </ligand>
</feature>
<sequence length="126" mass="13506">METILVFIGGIVGGGFRIGLTDALPALTFPYVTLLINLSGAFLLPLWNNYWGFKFHFRPAVRKAVGVGGIGSFTTFSGITLDAGHLLLSQHYASLAIYLLITIIGGVICAILGDQYSNSLRESEAI</sequence>
<evidence type="ECO:0000256" key="7">
    <source>
        <dbReference type="ARBA" id="ARBA00035120"/>
    </source>
</evidence>
<comment type="function">
    <text evidence="9 10">Fluoride-specific ion channel. Important for reducing fluoride concentration in the cell, thus reducing its toxicity.</text>
</comment>
<keyword evidence="4 10" id="KW-1133">Transmembrane helix</keyword>
<evidence type="ECO:0000256" key="1">
    <source>
        <dbReference type="ARBA" id="ARBA00004651"/>
    </source>
</evidence>
<accession>A0A9Q8ZQJ7</accession>
<evidence type="ECO:0000313" key="11">
    <source>
        <dbReference type="EMBL" id="USS89770.1"/>
    </source>
</evidence>
<keyword evidence="5 10" id="KW-0472">Membrane</keyword>
<evidence type="ECO:0000256" key="10">
    <source>
        <dbReference type="HAMAP-Rule" id="MF_00454"/>
    </source>
</evidence>
<evidence type="ECO:0000256" key="5">
    <source>
        <dbReference type="ARBA" id="ARBA00023136"/>
    </source>
</evidence>
<keyword evidence="10" id="KW-0813">Transport</keyword>
<feature type="transmembrane region" description="Helical" evidence="10">
    <location>
        <begin position="60"/>
        <end position="80"/>
    </location>
</feature>
<organism evidence="11 12">
    <name type="scientific">Fructilactobacillus cliffordii</name>
    <dbReference type="NCBI Taxonomy" id="2940299"/>
    <lineage>
        <taxon>Bacteria</taxon>
        <taxon>Bacillati</taxon>
        <taxon>Bacillota</taxon>
        <taxon>Bacilli</taxon>
        <taxon>Lactobacillales</taxon>
        <taxon>Lactobacillaceae</taxon>
        <taxon>Fructilactobacillus</taxon>
    </lineage>
</organism>
<dbReference type="EMBL" id="CP097119">
    <property type="protein sequence ID" value="USS89770.1"/>
    <property type="molecule type" value="Genomic_DNA"/>
</dbReference>
<comment type="activity regulation">
    <text evidence="10">Na(+) is not transported, but it plays an essential structural role and its presence is essential for fluoride channel function.</text>
</comment>
<feature type="transmembrane region" description="Helical" evidence="10">
    <location>
        <begin position="27"/>
        <end position="48"/>
    </location>
</feature>
<evidence type="ECO:0000256" key="8">
    <source>
        <dbReference type="ARBA" id="ARBA00035585"/>
    </source>
</evidence>
<keyword evidence="10" id="KW-0915">Sodium</keyword>
<dbReference type="GO" id="GO:0046872">
    <property type="term" value="F:metal ion binding"/>
    <property type="evidence" value="ECO:0007669"/>
    <property type="project" value="UniProtKB-KW"/>
</dbReference>
<evidence type="ECO:0000313" key="12">
    <source>
        <dbReference type="Proteomes" id="UP001055911"/>
    </source>
</evidence>
<evidence type="ECO:0000256" key="3">
    <source>
        <dbReference type="ARBA" id="ARBA00022692"/>
    </source>
</evidence>
<evidence type="ECO:0000256" key="9">
    <source>
        <dbReference type="ARBA" id="ARBA00049940"/>
    </source>
</evidence>
<dbReference type="HAMAP" id="MF_00454">
    <property type="entry name" value="FluC"/>
    <property type="match status" value="1"/>
</dbReference>
<comment type="catalytic activity">
    <reaction evidence="8">
        <text>fluoride(in) = fluoride(out)</text>
        <dbReference type="Rhea" id="RHEA:76159"/>
        <dbReference type="ChEBI" id="CHEBI:17051"/>
    </reaction>
    <physiologicalReaction direction="left-to-right" evidence="8">
        <dbReference type="Rhea" id="RHEA:76160"/>
    </physiologicalReaction>
</comment>
<evidence type="ECO:0000256" key="2">
    <source>
        <dbReference type="ARBA" id="ARBA00022475"/>
    </source>
</evidence>
<proteinExistence type="inferred from homology"/>
<dbReference type="GO" id="GO:0005886">
    <property type="term" value="C:plasma membrane"/>
    <property type="evidence" value="ECO:0007669"/>
    <property type="project" value="UniProtKB-SubCell"/>
</dbReference>
<dbReference type="InterPro" id="IPR003691">
    <property type="entry name" value="FluC"/>
</dbReference>
<dbReference type="AlphaFoldDB" id="A0A9Q8ZQJ7"/>
<dbReference type="Proteomes" id="UP001055911">
    <property type="component" value="Chromosome"/>
</dbReference>
<dbReference type="Pfam" id="PF02537">
    <property type="entry name" value="CRCB"/>
    <property type="match status" value="1"/>
</dbReference>
<feature type="transmembrane region" description="Helical" evidence="10">
    <location>
        <begin position="92"/>
        <end position="113"/>
    </location>
</feature>
<evidence type="ECO:0000256" key="4">
    <source>
        <dbReference type="ARBA" id="ARBA00022989"/>
    </source>
</evidence>
<keyword evidence="2 10" id="KW-1003">Cell membrane</keyword>
<reference evidence="11" key="1">
    <citation type="submission" date="2022-05" db="EMBL/GenBank/DDBJ databases">
        <authorList>
            <person name="Oliphant S.A."/>
            <person name="Watson-Haigh N.S."/>
            <person name="Sumby K.M."/>
            <person name="Gardner J.M."/>
            <person name="Jiranek V."/>
        </authorList>
    </citation>
    <scope>NUCLEOTIDE SEQUENCE</scope>
    <source>
        <strain evidence="11">KI4_B1</strain>
    </source>
</reference>
<gene>
    <name evidence="10" type="primary">fluC</name>
    <name evidence="10" type="synonym">crcB</name>
    <name evidence="11" type="ORF">M3M40_03005</name>
</gene>
<dbReference type="GO" id="GO:0062054">
    <property type="term" value="F:fluoride channel activity"/>
    <property type="evidence" value="ECO:0007669"/>
    <property type="project" value="UniProtKB-UniRule"/>
</dbReference>
<comment type="subcellular location">
    <subcellularLocation>
        <location evidence="1 10">Cell membrane</location>
        <topology evidence="1 10">Multi-pass membrane protein</topology>
    </subcellularLocation>
</comment>
<keyword evidence="10" id="KW-0406">Ion transport</keyword>
<comment type="similarity">
    <text evidence="7 10">Belongs to the fluoride channel Fluc/FEX (TC 1.A.43) family.</text>
</comment>
<evidence type="ECO:0000256" key="6">
    <source>
        <dbReference type="ARBA" id="ARBA00023303"/>
    </source>
</evidence>
<dbReference type="GO" id="GO:0140114">
    <property type="term" value="P:cellular detoxification of fluoride"/>
    <property type="evidence" value="ECO:0007669"/>
    <property type="project" value="UniProtKB-UniRule"/>
</dbReference>
<keyword evidence="10" id="KW-0479">Metal-binding</keyword>
<name>A0A9Q8ZQJ7_9LACO</name>
<dbReference type="RefSeq" id="WP_252767317.1">
    <property type="nucleotide sequence ID" value="NZ_CP097119.1"/>
</dbReference>